<keyword evidence="1" id="KW-0472">Membrane</keyword>
<dbReference type="OrthoDB" id="9797929at2"/>
<feature type="transmembrane region" description="Helical" evidence="1">
    <location>
        <begin position="6"/>
        <end position="27"/>
    </location>
</feature>
<proteinExistence type="predicted"/>
<dbReference type="Proteomes" id="UP000321820">
    <property type="component" value="Chromosome"/>
</dbReference>
<feature type="transmembrane region" description="Helical" evidence="1">
    <location>
        <begin position="129"/>
        <end position="149"/>
    </location>
</feature>
<evidence type="ECO:0000313" key="3">
    <source>
        <dbReference type="Proteomes" id="UP000321820"/>
    </source>
</evidence>
<feature type="transmembrane region" description="Helical" evidence="1">
    <location>
        <begin position="39"/>
        <end position="60"/>
    </location>
</feature>
<evidence type="ECO:0000313" key="2">
    <source>
        <dbReference type="EMBL" id="QEE30205.1"/>
    </source>
</evidence>
<dbReference type="KEGG" id="talb:FTW19_20830"/>
<reference evidence="2 3" key="1">
    <citation type="submission" date="2019-08" db="EMBL/GenBank/DDBJ databases">
        <title>Complete genome sequence of Terriglobus albidus strain ORNL.</title>
        <authorList>
            <person name="Podar M."/>
        </authorList>
    </citation>
    <scope>NUCLEOTIDE SEQUENCE [LARGE SCALE GENOMIC DNA]</scope>
    <source>
        <strain evidence="2 3">ORNL</strain>
    </source>
</reference>
<feature type="transmembrane region" description="Helical" evidence="1">
    <location>
        <begin position="169"/>
        <end position="190"/>
    </location>
</feature>
<keyword evidence="1" id="KW-0812">Transmembrane</keyword>
<name>A0A5B9EGD3_9BACT</name>
<evidence type="ECO:0000256" key="1">
    <source>
        <dbReference type="SAM" id="Phobius"/>
    </source>
</evidence>
<feature type="transmembrane region" description="Helical" evidence="1">
    <location>
        <begin position="103"/>
        <end position="122"/>
    </location>
</feature>
<organism evidence="2 3">
    <name type="scientific">Terriglobus albidus</name>
    <dbReference type="NCBI Taxonomy" id="1592106"/>
    <lineage>
        <taxon>Bacteria</taxon>
        <taxon>Pseudomonadati</taxon>
        <taxon>Acidobacteriota</taxon>
        <taxon>Terriglobia</taxon>
        <taxon>Terriglobales</taxon>
        <taxon>Acidobacteriaceae</taxon>
        <taxon>Terriglobus</taxon>
    </lineage>
</organism>
<sequence>MQQFQLLAQPLWVNTLVLIPVVLFFSCRSRGLQISGRKLLVTAIFALAFGFVEAAVVVYLRAATGLLPGYSGALSQIQQTAGMAHLEIATIGHFPHTLLTIEMVREAATMVMLVSIALLTGARPIEQWAVFQWTFAIWDISYYAGLWATIRWPTSLKDLDILFLIPVPWLAQVWYPLLVSSLTLIIIVGLSRKESRLV</sequence>
<accession>A0A5B9EGD3</accession>
<gene>
    <name evidence="2" type="ORF">FTW19_20830</name>
</gene>
<dbReference type="AlphaFoldDB" id="A0A5B9EGD3"/>
<keyword evidence="3" id="KW-1185">Reference proteome</keyword>
<keyword evidence="1" id="KW-1133">Transmembrane helix</keyword>
<dbReference type="EMBL" id="CP042806">
    <property type="protein sequence ID" value="QEE30205.1"/>
    <property type="molecule type" value="Genomic_DNA"/>
</dbReference>
<protein>
    <submittedName>
        <fullName evidence="2">Uncharacterized protein</fullName>
    </submittedName>
</protein>
<dbReference type="RefSeq" id="WP_147649474.1">
    <property type="nucleotide sequence ID" value="NZ_CP042806.1"/>
</dbReference>